<evidence type="ECO:0000256" key="6">
    <source>
        <dbReference type="ARBA" id="ARBA00022763"/>
    </source>
</evidence>
<organism evidence="12 13">
    <name type="scientific">Acidovorax phage ACP17</name>
    <dbReference type="NCBI Taxonomy" id="2010329"/>
    <lineage>
        <taxon>Viruses</taxon>
        <taxon>Duplodnaviria</taxon>
        <taxon>Heunggongvirae</taxon>
        <taxon>Uroviricota</taxon>
        <taxon>Caudoviricetes</taxon>
        <taxon>Busanvirus</taxon>
        <taxon>Busanvirus ACP17</taxon>
    </lineage>
</organism>
<dbReference type="PANTHER" id="PTHR47810:SF5">
    <property type="entry name" value="LIGASE, PUTATIVE-RELATED"/>
    <property type="match status" value="1"/>
</dbReference>
<dbReference type="PANTHER" id="PTHR47810">
    <property type="entry name" value="DNA LIGASE"/>
    <property type="match status" value="1"/>
</dbReference>
<comment type="subcellular location">
    <subcellularLocation>
        <location evidence="1">Virion</location>
    </subcellularLocation>
</comment>
<dbReference type="GO" id="GO:0005524">
    <property type="term" value="F:ATP binding"/>
    <property type="evidence" value="ECO:0007669"/>
    <property type="project" value="InterPro"/>
</dbReference>
<dbReference type="Gene3D" id="2.40.50.140">
    <property type="entry name" value="Nucleic acid-binding proteins"/>
    <property type="match status" value="1"/>
</dbReference>
<dbReference type="SUPFAM" id="SSF56091">
    <property type="entry name" value="DNA ligase/mRNA capping enzyme, catalytic domain"/>
    <property type="match status" value="1"/>
</dbReference>
<dbReference type="GO" id="GO:0003910">
    <property type="term" value="F:DNA ligase (ATP) activity"/>
    <property type="evidence" value="ECO:0007669"/>
    <property type="project" value="InterPro"/>
</dbReference>
<comment type="similarity">
    <text evidence="2">Belongs to the ATP-dependent DNA ligase family.</text>
</comment>
<keyword evidence="7" id="KW-0946">Virion</keyword>
<dbReference type="GO" id="GO:0006310">
    <property type="term" value="P:DNA recombination"/>
    <property type="evidence" value="ECO:0007669"/>
    <property type="project" value="InterPro"/>
</dbReference>
<dbReference type="GO" id="GO:0044423">
    <property type="term" value="C:virion component"/>
    <property type="evidence" value="ECO:0007669"/>
    <property type="project" value="UniProtKB-KW"/>
</dbReference>
<dbReference type="SUPFAM" id="SSF50249">
    <property type="entry name" value="Nucleic acid-binding proteins"/>
    <property type="match status" value="1"/>
</dbReference>
<dbReference type="InterPro" id="IPR050326">
    <property type="entry name" value="NAD_dep_DNA_ligaseB"/>
</dbReference>
<evidence type="ECO:0000313" key="12">
    <source>
        <dbReference type="EMBL" id="ASD50539.1"/>
    </source>
</evidence>
<evidence type="ECO:0000256" key="9">
    <source>
        <dbReference type="ARBA" id="ARBA00032896"/>
    </source>
</evidence>
<keyword evidence="5" id="KW-0235">DNA replication</keyword>
<evidence type="ECO:0000256" key="10">
    <source>
        <dbReference type="ARBA" id="ARBA00046002"/>
    </source>
</evidence>
<evidence type="ECO:0000256" key="4">
    <source>
        <dbReference type="ARBA" id="ARBA00022598"/>
    </source>
</evidence>
<evidence type="ECO:0000256" key="8">
    <source>
        <dbReference type="ARBA" id="ARBA00023204"/>
    </source>
</evidence>
<dbReference type="Pfam" id="PF01068">
    <property type="entry name" value="DNA_ligase_A_M"/>
    <property type="match status" value="1"/>
</dbReference>
<keyword evidence="6" id="KW-0227">DNA damage</keyword>
<name>A0A218M3C8_9CAUD</name>
<proteinExistence type="inferred from homology"/>
<evidence type="ECO:0000256" key="7">
    <source>
        <dbReference type="ARBA" id="ARBA00022844"/>
    </source>
</evidence>
<reference evidence="12 13" key="1">
    <citation type="submission" date="2017-08" db="EMBL/GenBank/DDBJ databases">
        <title>Characterization and complete genome sequence of novel bacteriophage infecting the causal agent of bacterial fruit blotch, Acidovorax citrulli.</title>
        <authorList>
            <person name="Midani A.R."/>
            <person name="Park S.-H."/>
            <person name="Choi T.-J."/>
        </authorList>
    </citation>
    <scope>NUCLEOTIDE SEQUENCE [LARGE SCALE GENOMIC DNA]</scope>
</reference>
<evidence type="ECO:0000256" key="1">
    <source>
        <dbReference type="ARBA" id="ARBA00004328"/>
    </source>
</evidence>
<accession>A0A218M3C8</accession>
<dbReference type="GeneID" id="40085690"/>
<evidence type="ECO:0000259" key="11">
    <source>
        <dbReference type="Pfam" id="PF01068"/>
    </source>
</evidence>
<keyword evidence="13" id="KW-1185">Reference proteome</keyword>
<dbReference type="GO" id="GO:0006260">
    <property type="term" value="P:DNA replication"/>
    <property type="evidence" value="ECO:0007669"/>
    <property type="project" value="UniProtKB-KW"/>
</dbReference>
<dbReference type="GO" id="GO:0006281">
    <property type="term" value="P:DNA repair"/>
    <property type="evidence" value="ECO:0007669"/>
    <property type="project" value="UniProtKB-KW"/>
</dbReference>
<dbReference type="KEGG" id="vg:40085690"/>
<dbReference type="Proteomes" id="UP000224101">
    <property type="component" value="Segment"/>
</dbReference>
<dbReference type="RefSeq" id="YP_009609605.1">
    <property type="nucleotide sequence ID" value="NC_041997.1"/>
</dbReference>
<keyword evidence="8" id="KW-0234">DNA repair</keyword>
<protein>
    <recommendedName>
        <fullName evidence="3">DNA ligase</fullName>
    </recommendedName>
    <alternativeName>
        <fullName evidence="9">Polydeoxyribonucleotide synthase [ATP]</fullName>
    </alternativeName>
</protein>
<dbReference type="EMBL" id="KY979132">
    <property type="protein sequence ID" value="ASD50539.1"/>
    <property type="molecule type" value="Genomic_DNA"/>
</dbReference>
<dbReference type="InterPro" id="IPR012340">
    <property type="entry name" value="NA-bd_OB-fold"/>
</dbReference>
<dbReference type="Gene3D" id="3.30.470.30">
    <property type="entry name" value="DNA ligase/mRNA capping enzyme"/>
    <property type="match status" value="1"/>
</dbReference>
<feature type="domain" description="ATP-dependent DNA ligase family profile" evidence="11">
    <location>
        <begin position="159"/>
        <end position="344"/>
    </location>
</feature>
<comment type="function">
    <text evidence="10">Very low-fidelity DNA ligase that seals nicks in double-stranded DNA during DNA repair. Together with the viral repair DNA polymerase X, fills the single nucleotide gaps generated by the AP endonuclease. It is not essential for viral replication and recombination. Displays a very low adenylation activity towards DNA with 3'-dideoxy- or 3'-amino-terminated nicks compared to regular nick DNA.</text>
</comment>
<dbReference type="InterPro" id="IPR012310">
    <property type="entry name" value="DNA_ligase_ATP-dep_cent"/>
</dbReference>
<evidence type="ECO:0000313" key="13">
    <source>
        <dbReference type="Proteomes" id="UP000224101"/>
    </source>
</evidence>
<keyword evidence="4 12" id="KW-0436">Ligase</keyword>
<evidence type="ECO:0000256" key="5">
    <source>
        <dbReference type="ARBA" id="ARBA00022705"/>
    </source>
</evidence>
<evidence type="ECO:0000256" key="2">
    <source>
        <dbReference type="ARBA" id="ARBA00007572"/>
    </source>
</evidence>
<evidence type="ECO:0000256" key="3">
    <source>
        <dbReference type="ARBA" id="ARBA00013308"/>
    </source>
</evidence>
<dbReference type="OrthoDB" id="4135at10239"/>
<sequence>MNQGEAILAVIEAVADNPSKKEKQRLLTEGLQNPDFGETMKAMLFWCYSRTHRYGIKYVDPKPSGYGNVDITDESFWKLLADLSDRSLTGNAAREAVDRMVARCDPASANLLRRIIHKDMRAGFTEGTLNKIIPKWIKEPPYMRCSLPDKSNIDKWKWEEGIYIQLKADGMYQSATRSGDAIVLESRSGEILPEEAFPELRAALLVAMPDQMMWCGELTVVDAEGNTLKRADGNGMINSVRQGGTLPAGHEIRYSCWDAIDTGLDASGGDKANYDTRWMLLESCMMGSAASKYLGLIESYVVHSKAEAIEIVRKWMEMGLEGGVAKSGEGAFKDGTSKDQVKLKLSAQIEVRIKGFQEGAKGKKTEKTFGALIYETDDGKIKGTVSGMDDKTRADMHANRERFMDLVMTLEANDITRSRDNDFWALSHPRVIEVRTDKTTTDTLESAQDIFNNARSNFLD</sequence>